<dbReference type="Proteomes" id="UP000485569">
    <property type="component" value="Unassembled WGS sequence"/>
</dbReference>
<feature type="transmembrane region" description="Helical" evidence="1">
    <location>
        <begin position="35"/>
        <end position="54"/>
    </location>
</feature>
<dbReference type="AlphaFoldDB" id="A0A1V5SUJ8"/>
<name>A0A1V5SUJ8_9BACT</name>
<dbReference type="EMBL" id="MWBQ01000085">
    <property type="protein sequence ID" value="OQA57871.1"/>
    <property type="molecule type" value="Genomic_DNA"/>
</dbReference>
<feature type="transmembrane region" description="Helical" evidence="1">
    <location>
        <begin position="6"/>
        <end position="28"/>
    </location>
</feature>
<organism evidence="2">
    <name type="scientific">Candidatus Atribacter allofermentans</name>
    <dbReference type="NCBI Taxonomy" id="1852833"/>
    <lineage>
        <taxon>Bacteria</taxon>
        <taxon>Pseudomonadati</taxon>
        <taxon>Atribacterota</taxon>
        <taxon>Atribacteria</taxon>
        <taxon>Atribacterales</taxon>
        <taxon>Atribacteraceae</taxon>
        <taxon>Atribacter</taxon>
    </lineage>
</organism>
<reference evidence="2" key="1">
    <citation type="submission" date="2017-02" db="EMBL/GenBank/DDBJ databases">
        <title>Delving into the versatile metabolic prowess of the omnipresent phylum Bacteroidetes.</title>
        <authorList>
            <person name="Nobu M.K."/>
            <person name="Mei R."/>
            <person name="Narihiro T."/>
            <person name="Kuroda K."/>
            <person name="Liu W.-T."/>
        </authorList>
    </citation>
    <scope>NUCLEOTIDE SEQUENCE</scope>
    <source>
        <strain evidence="2">ADurb.Bin276</strain>
    </source>
</reference>
<keyword evidence="1" id="KW-0812">Transmembrane</keyword>
<keyword evidence="1" id="KW-0472">Membrane</keyword>
<keyword evidence="1" id="KW-1133">Transmembrane helix</keyword>
<evidence type="ECO:0000256" key="1">
    <source>
        <dbReference type="SAM" id="Phobius"/>
    </source>
</evidence>
<protein>
    <submittedName>
        <fullName evidence="2">Uncharacterized protein</fullName>
    </submittedName>
</protein>
<comment type="caution">
    <text evidence="2">The sequence shown here is derived from an EMBL/GenBank/DDBJ whole genome shotgun (WGS) entry which is preliminary data.</text>
</comment>
<proteinExistence type="predicted"/>
<accession>A0A1V5SUJ8</accession>
<gene>
    <name evidence="2" type="ORF">BWY41_01195</name>
</gene>
<evidence type="ECO:0000313" key="2">
    <source>
        <dbReference type="EMBL" id="OQA57871.1"/>
    </source>
</evidence>
<sequence length="249" mass="28338">MVYFFLILTMVSLILFIIGLINPSLVIVRLKKRRFLVILIYGSIALVSLLLLIITSPPPRPTLPSKDELPTVNNDISGQNISENLTDQKNNQSSTVDWLRESEKYFFIKEPEPEQYVLLSISLVTRFDQIIEIIGETDLPDGSIIEILFRQLGTPKYPNQFDLQTSAIVQNNSYQATFSAPENYLFSQGPFQIRVSFSPENQIPAIQKLFGKSGEKLKGKQSRVENQIKILEDIKEVSFEFEIEPSPPN</sequence>